<name>E8ND96_MICTS</name>
<keyword evidence="1" id="KW-0378">Hydrolase</keyword>
<dbReference type="STRING" id="979556.MTES_1990"/>
<organism evidence="3 4">
    <name type="scientific">Microbacterium testaceum (strain StLB037)</name>
    <dbReference type="NCBI Taxonomy" id="979556"/>
    <lineage>
        <taxon>Bacteria</taxon>
        <taxon>Bacillati</taxon>
        <taxon>Actinomycetota</taxon>
        <taxon>Actinomycetes</taxon>
        <taxon>Micrococcales</taxon>
        <taxon>Microbacteriaceae</taxon>
        <taxon>Microbacterium</taxon>
    </lineage>
</organism>
<evidence type="ECO:0000259" key="2">
    <source>
        <dbReference type="Pfam" id="PF07859"/>
    </source>
</evidence>
<dbReference type="SUPFAM" id="SSF53474">
    <property type="entry name" value="alpha/beta-Hydrolases"/>
    <property type="match status" value="1"/>
</dbReference>
<dbReference type="Gene3D" id="3.40.50.1820">
    <property type="entry name" value="alpha/beta hydrolase"/>
    <property type="match status" value="1"/>
</dbReference>
<reference evidence="3 4" key="1">
    <citation type="journal article" date="2011" name="J. Bacteriol.">
        <title>Genome sequence of Microbacterium testaceum StLB037, an N-acylhomoserine lactone-degrading bacterium isolated from potato leaves.</title>
        <authorList>
            <person name="Morohoshi T."/>
            <person name="Wang W.-Z."/>
            <person name="Someya N."/>
            <person name="Ikeda T."/>
        </authorList>
    </citation>
    <scope>NUCLEOTIDE SEQUENCE [LARGE SCALE GENOMIC DNA]</scope>
    <source>
        <strain evidence="3 4">StLB037</strain>
    </source>
</reference>
<feature type="domain" description="Alpha/beta hydrolase fold-3" evidence="2">
    <location>
        <begin position="35"/>
        <end position="256"/>
    </location>
</feature>
<reference key="2">
    <citation type="submission" date="2011-02" db="EMBL/GenBank/DDBJ databases">
        <title>Genome sequence of Microbacterium testaceum StLB037.</title>
        <authorList>
            <person name="Morohoshi T."/>
            <person name="Wang W.Z."/>
            <person name="Someya N."/>
            <person name="Ikeda T."/>
        </authorList>
    </citation>
    <scope>NUCLEOTIDE SEQUENCE</scope>
    <source>
        <strain>StLB037</strain>
    </source>
</reference>
<evidence type="ECO:0000256" key="1">
    <source>
        <dbReference type="ARBA" id="ARBA00022801"/>
    </source>
</evidence>
<evidence type="ECO:0000313" key="4">
    <source>
        <dbReference type="Proteomes" id="UP000008975"/>
    </source>
</evidence>
<sequence>MTVSFHAGAVPGRHGAVPIRTYTLDESPRGTRTPLVWLHGGAFAYGGLDQPESHAPAMSAAATGRTIVTVDYRLVGPWNPFFDVKDSSLTGIRFPIPFDDVLDVITAVAGEAPRGHILLGGASAGACLAAAAARDLAQRRSASVRGLVLAYGTFHAQLPAIPAELRSRMRGRHWFSQFRPATVRRMNHNYAGSVAAMQDPRAFPGGHDLTGLPDTLMLDADRDSLRASGGAFAEELRRAGVPLRYEVVPETPHGFLNRPGTPGYDAGVRIMTDWLGGR</sequence>
<dbReference type="RefSeq" id="WP_013585079.1">
    <property type="nucleotide sequence ID" value="NC_015125.1"/>
</dbReference>
<protein>
    <submittedName>
        <fullName evidence="3">Esterase/lipase</fullName>
    </submittedName>
</protein>
<dbReference type="GO" id="GO:0016787">
    <property type="term" value="F:hydrolase activity"/>
    <property type="evidence" value="ECO:0007669"/>
    <property type="project" value="UniProtKB-KW"/>
</dbReference>
<dbReference type="InterPro" id="IPR050300">
    <property type="entry name" value="GDXG_lipolytic_enzyme"/>
</dbReference>
<dbReference type="EMBL" id="AP012052">
    <property type="protein sequence ID" value="BAJ74954.1"/>
    <property type="molecule type" value="Genomic_DNA"/>
</dbReference>
<dbReference type="OrthoDB" id="3181909at2"/>
<dbReference type="HOGENOM" id="CLU_012494_6_4_11"/>
<dbReference type="eggNOG" id="COG0657">
    <property type="taxonomic scope" value="Bacteria"/>
</dbReference>
<evidence type="ECO:0000313" key="3">
    <source>
        <dbReference type="EMBL" id="BAJ74954.1"/>
    </source>
</evidence>
<gene>
    <name evidence="3" type="ordered locus">MTES_1990</name>
</gene>
<proteinExistence type="predicted"/>
<dbReference type="PANTHER" id="PTHR48081:SF8">
    <property type="entry name" value="ALPHA_BETA HYDROLASE FOLD-3 DOMAIN-CONTAINING PROTEIN-RELATED"/>
    <property type="match status" value="1"/>
</dbReference>
<accession>E8ND96</accession>
<dbReference type="Proteomes" id="UP000008975">
    <property type="component" value="Chromosome"/>
</dbReference>
<dbReference type="AlphaFoldDB" id="E8ND96"/>
<dbReference type="PANTHER" id="PTHR48081">
    <property type="entry name" value="AB HYDROLASE SUPERFAMILY PROTEIN C4A8.06C"/>
    <property type="match status" value="1"/>
</dbReference>
<dbReference type="InterPro" id="IPR013094">
    <property type="entry name" value="AB_hydrolase_3"/>
</dbReference>
<dbReference type="Pfam" id="PF07859">
    <property type="entry name" value="Abhydrolase_3"/>
    <property type="match status" value="1"/>
</dbReference>
<dbReference type="KEGG" id="mts:MTES_1990"/>
<dbReference type="InterPro" id="IPR029058">
    <property type="entry name" value="AB_hydrolase_fold"/>
</dbReference>